<dbReference type="InterPro" id="IPR018392">
    <property type="entry name" value="LysM"/>
</dbReference>
<dbReference type="InterPro" id="IPR036779">
    <property type="entry name" value="LysM_dom_sf"/>
</dbReference>
<dbReference type="CDD" id="cd00118">
    <property type="entry name" value="LysM"/>
    <property type="match status" value="2"/>
</dbReference>
<feature type="chain" id="PRO_5035239745" evidence="2">
    <location>
        <begin position="31"/>
        <end position="336"/>
    </location>
</feature>
<dbReference type="InterPro" id="IPR042047">
    <property type="entry name" value="SleB_dom1"/>
</dbReference>
<dbReference type="Gene3D" id="1.10.10.2520">
    <property type="entry name" value="Cell wall hydrolase SleB, domain 1"/>
    <property type="match status" value="1"/>
</dbReference>
<dbReference type="SMART" id="SM00257">
    <property type="entry name" value="LysM"/>
    <property type="match status" value="2"/>
</dbReference>
<dbReference type="SUPFAM" id="SSF54106">
    <property type="entry name" value="LysM domain"/>
    <property type="match status" value="2"/>
</dbReference>
<gene>
    <name evidence="4" type="ORF">KCX82_07085</name>
</gene>
<evidence type="ECO:0000313" key="5">
    <source>
        <dbReference type="Proteomes" id="UP000675664"/>
    </source>
</evidence>
<dbReference type="InterPro" id="IPR011105">
    <property type="entry name" value="Cell_wall_hydrolase_SleB"/>
</dbReference>
<evidence type="ECO:0000313" key="4">
    <source>
        <dbReference type="EMBL" id="MBR0597629.1"/>
    </source>
</evidence>
<keyword evidence="5" id="KW-1185">Reference proteome</keyword>
<dbReference type="Gene3D" id="6.20.240.60">
    <property type="match status" value="1"/>
</dbReference>
<evidence type="ECO:0000259" key="3">
    <source>
        <dbReference type="PROSITE" id="PS51782"/>
    </source>
</evidence>
<comment type="caution">
    <text evidence="4">The sequence shown here is derived from an EMBL/GenBank/DDBJ whole genome shotgun (WGS) entry which is preliminary data.</text>
</comment>
<name>A0A8J7VYW6_9FIRM</name>
<dbReference type="PANTHER" id="PTHR33734">
    <property type="entry name" value="LYSM DOMAIN-CONTAINING GPI-ANCHORED PROTEIN 2"/>
    <property type="match status" value="1"/>
</dbReference>
<dbReference type="Proteomes" id="UP000675664">
    <property type="component" value="Unassembled WGS sequence"/>
</dbReference>
<protein>
    <submittedName>
        <fullName evidence="4">LysM peptidoglycan-binding domain-containing protein</fullName>
    </submittedName>
</protein>
<evidence type="ECO:0000256" key="1">
    <source>
        <dbReference type="SAM" id="MobiDB-lite"/>
    </source>
</evidence>
<dbReference type="Gene3D" id="3.10.350.10">
    <property type="entry name" value="LysM domain"/>
    <property type="match status" value="2"/>
</dbReference>
<reference evidence="4" key="1">
    <citation type="submission" date="2021-04" db="EMBL/GenBank/DDBJ databases">
        <title>Sinoanaerobacter chloroacetimidivorans sp. nov., an obligate anaerobic bacterium isolated from anaerobic sludge.</title>
        <authorList>
            <person name="Bao Y."/>
        </authorList>
    </citation>
    <scope>NUCLEOTIDE SEQUENCE</scope>
    <source>
        <strain evidence="4">BAD-6</strain>
    </source>
</reference>
<reference evidence="4" key="2">
    <citation type="submission" date="2021-04" db="EMBL/GenBank/DDBJ databases">
        <authorList>
            <person name="Liu J."/>
        </authorList>
    </citation>
    <scope>NUCLEOTIDE SEQUENCE</scope>
    <source>
        <strain evidence="4">BAD-6</strain>
    </source>
</reference>
<feature type="domain" description="LysM" evidence="3">
    <location>
        <begin position="31"/>
        <end position="74"/>
    </location>
</feature>
<dbReference type="Pfam" id="PF01476">
    <property type="entry name" value="LysM"/>
    <property type="match status" value="2"/>
</dbReference>
<dbReference type="Pfam" id="PF07486">
    <property type="entry name" value="Hydrolase_2"/>
    <property type="match status" value="1"/>
</dbReference>
<dbReference type="GO" id="GO:0016787">
    <property type="term" value="F:hydrolase activity"/>
    <property type="evidence" value="ECO:0007669"/>
    <property type="project" value="InterPro"/>
</dbReference>
<dbReference type="PROSITE" id="PS51782">
    <property type="entry name" value="LYSM"/>
    <property type="match status" value="2"/>
</dbReference>
<dbReference type="PANTHER" id="PTHR33734:SF22">
    <property type="entry name" value="MEMBRANE-BOUND LYTIC MUREIN TRANSGLYCOSYLASE D"/>
    <property type="match status" value="1"/>
</dbReference>
<dbReference type="EMBL" id="JAGSND010000003">
    <property type="protein sequence ID" value="MBR0597629.1"/>
    <property type="molecule type" value="Genomic_DNA"/>
</dbReference>
<dbReference type="AlphaFoldDB" id="A0A8J7VYW6"/>
<proteinExistence type="predicted"/>
<accession>A0A8J7VYW6</accession>
<sequence length="336" mass="35631">MMKSKRMKSILLKAGFALGLSLAISAHAYAATYTTVSGDSLYKISQIYYTTVDNLMNRNNLTNYSLDIGQTLNVPSSTHTVQRGDTLFFIAQRYKIPFNTIRRANNIYTDELHIGQIVNVPQPAGLTAGAPLSDLSAVSGTSGAALTSAADTLISALASAVSSESSSEPSFEPSSEPSFEVAPLSDSAAATDTPPAAKINTAESEPAAGEAVETAYSASDLDLLSRLIMAEAQAEPYDAKVAVGAVVMNRVKAGSFPDSVSDVIYQNINGYYQFTPVVNGWIDKPANADCIKAAKAALSGVDPTNESLFYYDNTTTNPWILAKPVSTKIGNMVYAY</sequence>
<feature type="region of interest" description="Disordered" evidence="1">
    <location>
        <begin position="165"/>
        <end position="195"/>
    </location>
</feature>
<evidence type="ECO:0000256" key="2">
    <source>
        <dbReference type="SAM" id="SignalP"/>
    </source>
</evidence>
<feature type="signal peptide" evidence="2">
    <location>
        <begin position="1"/>
        <end position="30"/>
    </location>
</feature>
<organism evidence="4 5">
    <name type="scientific">Sinanaerobacter chloroacetimidivorans</name>
    <dbReference type="NCBI Taxonomy" id="2818044"/>
    <lineage>
        <taxon>Bacteria</taxon>
        <taxon>Bacillati</taxon>
        <taxon>Bacillota</taxon>
        <taxon>Clostridia</taxon>
        <taxon>Peptostreptococcales</taxon>
        <taxon>Anaerovoracaceae</taxon>
        <taxon>Sinanaerobacter</taxon>
    </lineage>
</organism>
<feature type="domain" description="LysM" evidence="3">
    <location>
        <begin position="77"/>
        <end position="120"/>
    </location>
</feature>
<keyword evidence="2" id="KW-0732">Signal</keyword>